<reference evidence="2 3" key="1">
    <citation type="submission" date="2017-07" db="EMBL/GenBank/DDBJ databases">
        <authorList>
            <person name="Talla V."/>
            <person name="Backstrom N."/>
        </authorList>
    </citation>
    <scope>NUCLEOTIDE SEQUENCE [LARGE SCALE GENOMIC DNA]</scope>
</reference>
<name>A0A5E4QZB5_9NEOP</name>
<dbReference type="AlphaFoldDB" id="A0A5E4QZB5"/>
<dbReference type="EMBL" id="FZQP02006543">
    <property type="protein sequence ID" value="VVD02996.1"/>
    <property type="molecule type" value="Genomic_DNA"/>
</dbReference>
<feature type="signal peptide" evidence="1">
    <location>
        <begin position="1"/>
        <end position="16"/>
    </location>
</feature>
<keyword evidence="1" id="KW-0732">Signal</keyword>
<organism evidence="2 3">
    <name type="scientific">Leptidea sinapis</name>
    <dbReference type="NCBI Taxonomy" id="189913"/>
    <lineage>
        <taxon>Eukaryota</taxon>
        <taxon>Metazoa</taxon>
        <taxon>Ecdysozoa</taxon>
        <taxon>Arthropoda</taxon>
        <taxon>Hexapoda</taxon>
        <taxon>Insecta</taxon>
        <taxon>Pterygota</taxon>
        <taxon>Neoptera</taxon>
        <taxon>Endopterygota</taxon>
        <taxon>Lepidoptera</taxon>
        <taxon>Glossata</taxon>
        <taxon>Ditrysia</taxon>
        <taxon>Papilionoidea</taxon>
        <taxon>Pieridae</taxon>
        <taxon>Dismorphiinae</taxon>
        <taxon>Leptidea</taxon>
    </lineage>
</organism>
<sequence>MRPIWIFITLFWCAAAEDFPSLISANASIDHQFLGDQYQPILDELKNHIKELSRVELKHGGVIVHYYAWTAINLKKGS</sequence>
<feature type="chain" id="PRO_5022746324" evidence="1">
    <location>
        <begin position="17"/>
        <end position="78"/>
    </location>
</feature>
<evidence type="ECO:0000313" key="3">
    <source>
        <dbReference type="Proteomes" id="UP000324832"/>
    </source>
</evidence>
<dbReference type="Proteomes" id="UP000324832">
    <property type="component" value="Unassembled WGS sequence"/>
</dbReference>
<proteinExistence type="predicted"/>
<keyword evidence="3" id="KW-1185">Reference proteome</keyword>
<evidence type="ECO:0000256" key="1">
    <source>
        <dbReference type="SAM" id="SignalP"/>
    </source>
</evidence>
<protein>
    <submittedName>
        <fullName evidence="2">Uncharacterized protein</fullName>
    </submittedName>
</protein>
<evidence type="ECO:0000313" key="2">
    <source>
        <dbReference type="EMBL" id="VVD02996.1"/>
    </source>
</evidence>
<gene>
    <name evidence="2" type="ORF">LSINAPIS_LOCUS13091</name>
</gene>
<accession>A0A5E4QZB5</accession>